<dbReference type="InterPro" id="IPR036388">
    <property type="entry name" value="WH-like_DNA-bd_sf"/>
</dbReference>
<dbReference type="InterPro" id="IPR013216">
    <property type="entry name" value="Methyltransf_11"/>
</dbReference>
<dbReference type="NCBIfam" id="NF033788">
    <property type="entry name" value="HTH_metalloreg"/>
    <property type="match status" value="1"/>
</dbReference>
<accession>A0ABW8NFD4</accession>
<dbReference type="InterPro" id="IPR011991">
    <property type="entry name" value="ArsR-like_HTH"/>
</dbReference>
<dbReference type="Pfam" id="PF08241">
    <property type="entry name" value="Methyltransf_11"/>
    <property type="match status" value="1"/>
</dbReference>
<dbReference type="SMART" id="SM00418">
    <property type="entry name" value="HTH_ARSR"/>
    <property type="match status" value="1"/>
</dbReference>
<dbReference type="PANTHER" id="PTHR43861:SF1">
    <property type="entry name" value="TRANS-ACONITATE 2-METHYLTRANSFERASE"/>
    <property type="match status" value="1"/>
</dbReference>
<dbReference type="InterPro" id="IPR001845">
    <property type="entry name" value="HTH_ArsR_DNA-bd_dom"/>
</dbReference>
<evidence type="ECO:0000313" key="3">
    <source>
        <dbReference type="Proteomes" id="UP001620597"/>
    </source>
</evidence>
<dbReference type="Proteomes" id="UP001620597">
    <property type="component" value="Unassembled WGS sequence"/>
</dbReference>
<name>A0ABW8NFD4_9GAMM</name>
<evidence type="ECO:0000259" key="1">
    <source>
        <dbReference type="PROSITE" id="PS50987"/>
    </source>
</evidence>
<feature type="domain" description="HTH arsR-type" evidence="1">
    <location>
        <begin position="15"/>
        <end position="109"/>
    </location>
</feature>
<keyword evidence="3" id="KW-1185">Reference proteome</keyword>
<comment type="caution">
    <text evidence="2">The sequence shown here is derived from an EMBL/GenBank/DDBJ whole genome shotgun (WGS) entry which is preliminary data.</text>
</comment>
<gene>
    <name evidence="2" type="ORF">WG929_04505</name>
</gene>
<dbReference type="CDD" id="cd02440">
    <property type="entry name" value="AdoMet_MTases"/>
    <property type="match status" value="1"/>
</dbReference>
<proteinExistence type="predicted"/>
<dbReference type="InterPro" id="IPR036390">
    <property type="entry name" value="WH_DNA-bd_sf"/>
</dbReference>
<dbReference type="PRINTS" id="PR00778">
    <property type="entry name" value="HTHARSR"/>
</dbReference>
<protein>
    <submittedName>
        <fullName evidence="2">Metalloregulator ArsR/SmtB family transcription factor</fullName>
    </submittedName>
</protein>
<reference evidence="2 3" key="1">
    <citation type="submission" date="2024-03" db="EMBL/GenBank/DDBJ databases">
        <title>High-quality draft genome sequence of Oceanobacter sp. wDCs-4.</title>
        <authorList>
            <person name="Dong C."/>
        </authorList>
    </citation>
    <scope>NUCLEOTIDE SEQUENCE [LARGE SCALE GENOMIC DNA]</scope>
    <source>
        <strain evidence="3">wDCs-4</strain>
    </source>
</reference>
<organism evidence="2 3">
    <name type="scientific">Oceanobacter antarcticus</name>
    <dbReference type="NCBI Taxonomy" id="3133425"/>
    <lineage>
        <taxon>Bacteria</taxon>
        <taxon>Pseudomonadati</taxon>
        <taxon>Pseudomonadota</taxon>
        <taxon>Gammaproteobacteria</taxon>
        <taxon>Oceanospirillales</taxon>
        <taxon>Oceanospirillaceae</taxon>
        <taxon>Oceanobacter</taxon>
    </lineage>
</organism>
<dbReference type="Pfam" id="PF12840">
    <property type="entry name" value="HTH_20"/>
    <property type="match status" value="1"/>
</dbReference>
<dbReference type="Gene3D" id="3.40.50.150">
    <property type="entry name" value="Vaccinia Virus protein VP39"/>
    <property type="match status" value="1"/>
</dbReference>
<dbReference type="Gene3D" id="1.10.10.10">
    <property type="entry name" value="Winged helix-like DNA-binding domain superfamily/Winged helix DNA-binding domain"/>
    <property type="match status" value="1"/>
</dbReference>
<dbReference type="InterPro" id="IPR029063">
    <property type="entry name" value="SAM-dependent_MTases_sf"/>
</dbReference>
<dbReference type="CDD" id="cd00090">
    <property type="entry name" value="HTH_ARSR"/>
    <property type="match status" value="1"/>
</dbReference>
<dbReference type="SUPFAM" id="SSF53335">
    <property type="entry name" value="S-adenosyl-L-methionine-dependent methyltransferases"/>
    <property type="match status" value="1"/>
</dbReference>
<evidence type="ECO:0000313" key="2">
    <source>
        <dbReference type="EMBL" id="MFK4751668.1"/>
    </source>
</evidence>
<dbReference type="PANTHER" id="PTHR43861">
    <property type="entry name" value="TRANS-ACONITATE 2-METHYLTRANSFERASE-RELATED"/>
    <property type="match status" value="1"/>
</dbReference>
<dbReference type="SUPFAM" id="SSF46785">
    <property type="entry name" value="Winged helix' DNA-binding domain"/>
    <property type="match status" value="1"/>
</dbReference>
<dbReference type="RefSeq" id="WP_416205068.1">
    <property type="nucleotide sequence ID" value="NZ_JBBKTX010000004.1"/>
</dbReference>
<dbReference type="EMBL" id="JBBKTX010000004">
    <property type="protein sequence ID" value="MFK4751668.1"/>
    <property type="molecule type" value="Genomic_DNA"/>
</dbReference>
<dbReference type="PROSITE" id="PS50987">
    <property type="entry name" value="HTH_ARSR_2"/>
    <property type="match status" value="1"/>
</dbReference>
<sequence length="335" mass="37059">MTPITTIHTATAAASARLSAEQLAHACKALGDPLRLAIVQLLGRGSFGVLELCELFDTKQSSMSHHLKILAQAQLVSSQREGNSIFYRRPLLAGHGLWTQWLSATLVTLDALDDPQNNEVEQRLQRVLANRAAACAEFFARNAEAFKQQQDLIASYDQYGAPLERLIATMDIPTRQALEIGPGEGAFLAALASRFDTVLALDISAPMLQKAQHRIHQQQLDNVSCLLGDSSDIRGSHRHQFDLVVANMVLHHVPAPKTIFTDVARLLTDDGCFLVTDLCRHQQAWARESCGDLWLGFEPDDLTAWAVESGLSEGQSQYLGLRNGFQIQFRLFYRA</sequence>